<dbReference type="Pfam" id="PF03060">
    <property type="entry name" value="NMO"/>
    <property type="match status" value="1"/>
</dbReference>
<protein>
    <submittedName>
        <fullName evidence="1">Uncharacterized protein</fullName>
    </submittedName>
</protein>
<organism evidence="1">
    <name type="scientific">marine metagenome</name>
    <dbReference type="NCBI Taxonomy" id="408172"/>
    <lineage>
        <taxon>unclassified sequences</taxon>
        <taxon>metagenomes</taxon>
        <taxon>ecological metagenomes</taxon>
    </lineage>
</organism>
<dbReference type="PANTHER" id="PTHR32332">
    <property type="entry name" value="2-NITROPROPANE DIOXYGENASE"/>
    <property type="match status" value="1"/>
</dbReference>
<proteinExistence type="predicted"/>
<dbReference type="Gene3D" id="3.20.20.70">
    <property type="entry name" value="Aldolase class I"/>
    <property type="match status" value="1"/>
</dbReference>
<dbReference type="PANTHER" id="PTHR32332:SF38">
    <property type="entry name" value="MONOOXYGENASE RV1533-RELATED"/>
    <property type="match status" value="1"/>
</dbReference>
<accession>A0A382YJG4</accession>
<name>A0A382YJG4_9ZZZZ</name>
<evidence type="ECO:0000313" key="1">
    <source>
        <dbReference type="EMBL" id="SVD82995.1"/>
    </source>
</evidence>
<gene>
    <name evidence="1" type="ORF">METZ01_LOCUS435849</name>
</gene>
<reference evidence="1" key="1">
    <citation type="submission" date="2018-05" db="EMBL/GenBank/DDBJ databases">
        <authorList>
            <person name="Lanie J.A."/>
            <person name="Ng W.-L."/>
            <person name="Kazmierczak K.M."/>
            <person name="Andrzejewski T.M."/>
            <person name="Davidsen T.M."/>
            <person name="Wayne K.J."/>
            <person name="Tettelin H."/>
            <person name="Glass J.I."/>
            <person name="Rusch D."/>
            <person name="Podicherti R."/>
            <person name="Tsui H.-C.T."/>
            <person name="Winkler M.E."/>
        </authorList>
    </citation>
    <scope>NUCLEOTIDE SEQUENCE</scope>
</reference>
<dbReference type="AlphaFoldDB" id="A0A382YJG4"/>
<dbReference type="SUPFAM" id="SSF51412">
    <property type="entry name" value="Inosine monophosphate dehydrogenase (IMPDH)"/>
    <property type="match status" value="1"/>
</dbReference>
<dbReference type="InterPro" id="IPR013785">
    <property type="entry name" value="Aldolase_TIM"/>
</dbReference>
<sequence>EAAGGRPVLAAGGVATGRHIAAAMALGADGVWVGTAFLASVEAAPSPVLLEKLLAADATDTVVSRSVSGKPLRMLRSAWSDEWSAAGAPEPLKMPHQDILIGDLLGQVMRHEVAPLVHEGAGQGVVYLAGQQTVAEIMDGLVSEAEGVLAGLGTDSSQGGQT</sequence>
<feature type="non-terminal residue" evidence="1">
    <location>
        <position position="1"/>
    </location>
</feature>
<dbReference type="EMBL" id="UINC01176049">
    <property type="protein sequence ID" value="SVD82995.1"/>
    <property type="molecule type" value="Genomic_DNA"/>
</dbReference>